<proteinExistence type="predicted"/>
<protein>
    <submittedName>
        <fullName evidence="1">Uncharacterized protein</fullName>
    </submittedName>
</protein>
<evidence type="ECO:0000313" key="1">
    <source>
        <dbReference type="EMBL" id="EYC19038.1"/>
    </source>
</evidence>
<sequence length="84" mass="9570">MGEILKKTEDVNTRARLFNTSVLLALLYEGGLKRFRNDNETSTQKFVFLPIPIGAQRTWSDLFQAILSLPIITSSEVHKITVYN</sequence>
<keyword evidence="2" id="KW-1185">Reference proteome</keyword>
<dbReference type="AlphaFoldDB" id="A0A016UX69"/>
<accession>A0A016UX69</accession>
<dbReference type="Proteomes" id="UP000024635">
    <property type="component" value="Unassembled WGS sequence"/>
</dbReference>
<evidence type="ECO:0000313" key="2">
    <source>
        <dbReference type="Proteomes" id="UP000024635"/>
    </source>
</evidence>
<organism evidence="1 2">
    <name type="scientific">Ancylostoma ceylanicum</name>
    <dbReference type="NCBI Taxonomy" id="53326"/>
    <lineage>
        <taxon>Eukaryota</taxon>
        <taxon>Metazoa</taxon>
        <taxon>Ecdysozoa</taxon>
        <taxon>Nematoda</taxon>
        <taxon>Chromadorea</taxon>
        <taxon>Rhabditida</taxon>
        <taxon>Rhabditina</taxon>
        <taxon>Rhabditomorpha</taxon>
        <taxon>Strongyloidea</taxon>
        <taxon>Ancylostomatidae</taxon>
        <taxon>Ancylostomatinae</taxon>
        <taxon>Ancylostoma</taxon>
    </lineage>
</organism>
<reference evidence="2" key="1">
    <citation type="journal article" date="2015" name="Nat. Genet.">
        <title>The genome and transcriptome of the zoonotic hookworm Ancylostoma ceylanicum identify infection-specific gene families.</title>
        <authorList>
            <person name="Schwarz E.M."/>
            <person name="Hu Y."/>
            <person name="Antoshechkin I."/>
            <person name="Miller M.M."/>
            <person name="Sternberg P.W."/>
            <person name="Aroian R.V."/>
        </authorList>
    </citation>
    <scope>NUCLEOTIDE SEQUENCE</scope>
    <source>
        <strain evidence="2">HY135</strain>
    </source>
</reference>
<comment type="caution">
    <text evidence="1">The sequence shown here is derived from an EMBL/GenBank/DDBJ whole genome shotgun (WGS) entry which is preliminary data.</text>
</comment>
<dbReference type="EMBL" id="JARK01001361">
    <property type="protein sequence ID" value="EYC19038.1"/>
    <property type="molecule type" value="Genomic_DNA"/>
</dbReference>
<name>A0A016UX69_9BILA</name>
<gene>
    <name evidence="1" type="primary">Acey_s0025.g1132</name>
    <name evidence="1" type="ORF">Y032_0025g1132</name>
</gene>